<dbReference type="AlphaFoldDB" id="A0A0A9ECD4"/>
<reference evidence="2" key="1">
    <citation type="submission" date="2014-09" db="EMBL/GenBank/DDBJ databases">
        <authorList>
            <person name="Magalhaes I.L.F."/>
            <person name="Oliveira U."/>
            <person name="Santos F.R."/>
            <person name="Vidigal T.H.D.A."/>
            <person name="Brescovit A.D."/>
            <person name="Santos A.J."/>
        </authorList>
    </citation>
    <scope>NUCLEOTIDE SEQUENCE</scope>
    <source>
        <tissue evidence="2">Shoot tissue taken approximately 20 cm above the soil surface</tissue>
    </source>
</reference>
<organism evidence="2">
    <name type="scientific">Arundo donax</name>
    <name type="common">Giant reed</name>
    <name type="synonym">Donax arundinaceus</name>
    <dbReference type="NCBI Taxonomy" id="35708"/>
    <lineage>
        <taxon>Eukaryota</taxon>
        <taxon>Viridiplantae</taxon>
        <taxon>Streptophyta</taxon>
        <taxon>Embryophyta</taxon>
        <taxon>Tracheophyta</taxon>
        <taxon>Spermatophyta</taxon>
        <taxon>Magnoliopsida</taxon>
        <taxon>Liliopsida</taxon>
        <taxon>Poales</taxon>
        <taxon>Poaceae</taxon>
        <taxon>PACMAD clade</taxon>
        <taxon>Arundinoideae</taxon>
        <taxon>Arundineae</taxon>
        <taxon>Arundo</taxon>
    </lineage>
</organism>
<feature type="region of interest" description="Disordered" evidence="1">
    <location>
        <begin position="1"/>
        <end position="24"/>
    </location>
</feature>
<dbReference type="EMBL" id="GBRH01200194">
    <property type="protein sequence ID" value="JAD97701.1"/>
    <property type="molecule type" value="Transcribed_RNA"/>
</dbReference>
<name>A0A0A9ECD4_ARUDO</name>
<evidence type="ECO:0000256" key="1">
    <source>
        <dbReference type="SAM" id="MobiDB-lite"/>
    </source>
</evidence>
<sequence length="34" mass="3739">MQRKSSSGPSFAGRRGDDADGSSRSLCGWFQFTR</sequence>
<evidence type="ECO:0000313" key="2">
    <source>
        <dbReference type="EMBL" id="JAD97701.1"/>
    </source>
</evidence>
<reference evidence="2" key="2">
    <citation type="journal article" date="2015" name="Data Brief">
        <title>Shoot transcriptome of the giant reed, Arundo donax.</title>
        <authorList>
            <person name="Barrero R.A."/>
            <person name="Guerrero F.D."/>
            <person name="Moolhuijzen P."/>
            <person name="Goolsby J.A."/>
            <person name="Tidwell J."/>
            <person name="Bellgard S.E."/>
            <person name="Bellgard M.I."/>
        </authorList>
    </citation>
    <scope>NUCLEOTIDE SEQUENCE</scope>
    <source>
        <tissue evidence="2">Shoot tissue taken approximately 20 cm above the soil surface</tissue>
    </source>
</reference>
<accession>A0A0A9ECD4</accession>
<protein>
    <submittedName>
        <fullName evidence="2">Uncharacterized protein</fullName>
    </submittedName>
</protein>
<proteinExistence type="predicted"/>